<name>U1NC59_9EURY</name>
<dbReference type="Proteomes" id="UP000030710">
    <property type="component" value="Unassembled WGS sequence"/>
</dbReference>
<evidence type="ECO:0000313" key="2">
    <source>
        <dbReference type="EMBL" id="ERG94490.1"/>
    </source>
</evidence>
<reference evidence="2 3" key="1">
    <citation type="journal article" date="2013" name="PLoS ONE">
        <title>Assembly-driven community genomics of a hypersaline microbial ecosystem.</title>
        <authorList>
            <person name="Podell S."/>
            <person name="Ugalde J.A."/>
            <person name="Narasingarao P."/>
            <person name="Banfield J.F."/>
            <person name="Heidelberg K.B."/>
            <person name="Allen E.E."/>
        </authorList>
    </citation>
    <scope>NUCLEOTIDE SEQUENCE [LARGE SCALE GENOMIC DNA]</scope>
    <source>
        <strain evidence="3">J07HQW2</strain>
    </source>
</reference>
<feature type="compositionally biased region" description="Polar residues" evidence="1">
    <location>
        <begin position="9"/>
        <end position="21"/>
    </location>
</feature>
<sequence>MSMIVDESAGQTELTCPNGHQNDIDEWRSKRFRVTCDECGIRWTPAT</sequence>
<feature type="region of interest" description="Disordered" evidence="1">
    <location>
        <begin position="1"/>
        <end position="23"/>
    </location>
</feature>
<organism evidence="2 3">
    <name type="scientific">Haloquadratum walsbyi J07HQW2</name>
    <dbReference type="NCBI Taxonomy" id="1238425"/>
    <lineage>
        <taxon>Archaea</taxon>
        <taxon>Methanobacteriati</taxon>
        <taxon>Methanobacteriota</taxon>
        <taxon>Stenosarchaea group</taxon>
        <taxon>Halobacteria</taxon>
        <taxon>Halobacteriales</taxon>
        <taxon>Haloferacaceae</taxon>
        <taxon>Haloquadratum</taxon>
    </lineage>
</organism>
<dbReference type="EMBL" id="KE356561">
    <property type="protein sequence ID" value="ERG94490.1"/>
    <property type="molecule type" value="Genomic_DNA"/>
</dbReference>
<evidence type="ECO:0000313" key="3">
    <source>
        <dbReference type="Proteomes" id="UP000030710"/>
    </source>
</evidence>
<dbReference type="HOGENOM" id="CLU_3147924_0_0_2"/>
<accession>U1NC59</accession>
<evidence type="ECO:0000256" key="1">
    <source>
        <dbReference type="SAM" id="MobiDB-lite"/>
    </source>
</evidence>
<gene>
    <name evidence="2" type="ORF">J07HQW2_00924</name>
</gene>
<protein>
    <submittedName>
        <fullName evidence="2">Uncharacterized protein</fullName>
    </submittedName>
</protein>
<dbReference type="AlphaFoldDB" id="U1NC59"/>
<dbReference type="eggNOG" id="arCOG12156">
    <property type="taxonomic scope" value="Archaea"/>
</dbReference>
<proteinExistence type="predicted"/>